<gene>
    <name evidence="2" type="ORF">MEPE_00467</name>
</gene>
<sequence length="401" mass="45721">MRLGRDVDCESDNSQTTYDIRSEDRRASHHSETKSVSRTAVVTSFVDLKSPSATPDSVHNMPEEAGRSRPRHSHCMHKNAEAEPLRTICKASTSILPENNTISDSIKSDFANHSRFSPSILPRANIRDSTELVTDYFTGEALGEIDDPDLFPLLPLLGPPRQPLPSKDTSGGFRENKAYWGISTETKQFFSKHDHHFDLDQSPQAGKMSLNEVDPKIHANVERFHKLKAEGVHFNQVLMANRSFRNPHVYSQLVDFLDIDETRSNFSCVDIGRAKEGWRKVFPLSEEALMDGDPIRILEKQQQEYQDQQKQKWRAGHKRKINFSPARFTQNKSNEQHDDNVKTRRKETKVDTFATGNLPEGESSKRLSSRFVDRSETYDSDADASRYEGKHRTTTWSNGTD</sequence>
<feature type="compositionally biased region" description="Basic and acidic residues" evidence="1">
    <location>
        <begin position="371"/>
        <end position="391"/>
    </location>
</feature>
<accession>A0AAJ4XGN9</accession>
<name>A0AAJ4XGN9_9BASI</name>
<evidence type="ECO:0008006" key="4">
    <source>
        <dbReference type="Google" id="ProtNLM"/>
    </source>
</evidence>
<dbReference type="InterPro" id="IPR012479">
    <property type="entry name" value="SAP30BP"/>
</dbReference>
<feature type="region of interest" description="Disordered" evidence="1">
    <location>
        <begin position="49"/>
        <end position="73"/>
    </location>
</feature>
<comment type="caution">
    <text evidence="2">The sequence shown here is derived from an EMBL/GenBank/DDBJ whole genome shotgun (WGS) entry which is preliminary data.</text>
</comment>
<evidence type="ECO:0000313" key="2">
    <source>
        <dbReference type="EMBL" id="SNX81762.1"/>
    </source>
</evidence>
<dbReference type="GO" id="GO:0006355">
    <property type="term" value="P:regulation of DNA-templated transcription"/>
    <property type="evidence" value="ECO:0007669"/>
    <property type="project" value="InterPro"/>
</dbReference>
<reference evidence="2" key="1">
    <citation type="submission" date="2023-10" db="EMBL/GenBank/DDBJ databases">
        <authorList>
            <person name="Guldener U."/>
        </authorList>
    </citation>
    <scope>NUCLEOTIDE SEQUENCE</scope>
    <source>
        <strain evidence="2">Mp4</strain>
    </source>
</reference>
<dbReference type="Proteomes" id="UP001294444">
    <property type="component" value="Unassembled WGS sequence"/>
</dbReference>
<keyword evidence="3" id="KW-1185">Reference proteome</keyword>
<organism evidence="2 3">
    <name type="scientific">Melanopsichium pennsylvanicum</name>
    <dbReference type="NCBI Taxonomy" id="63383"/>
    <lineage>
        <taxon>Eukaryota</taxon>
        <taxon>Fungi</taxon>
        <taxon>Dikarya</taxon>
        <taxon>Basidiomycota</taxon>
        <taxon>Ustilaginomycotina</taxon>
        <taxon>Ustilaginomycetes</taxon>
        <taxon>Ustilaginales</taxon>
        <taxon>Ustilaginaceae</taxon>
        <taxon>Melanopsichium</taxon>
    </lineage>
</organism>
<proteinExistence type="predicted"/>
<dbReference type="EMBL" id="OAPG01000001">
    <property type="protein sequence ID" value="SNX81762.1"/>
    <property type="molecule type" value="Genomic_DNA"/>
</dbReference>
<dbReference type="Pfam" id="PF07818">
    <property type="entry name" value="HCNGP"/>
    <property type="match status" value="1"/>
</dbReference>
<feature type="region of interest" description="Disordered" evidence="1">
    <location>
        <begin position="323"/>
        <end position="401"/>
    </location>
</feature>
<evidence type="ECO:0000256" key="1">
    <source>
        <dbReference type="SAM" id="MobiDB-lite"/>
    </source>
</evidence>
<evidence type="ECO:0000313" key="3">
    <source>
        <dbReference type="Proteomes" id="UP001294444"/>
    </source>
</evidence>
<feature type="region of interest" description="Disordered" evidence="1">
    <location>
        <begin position="1"/>
        <end position="37"/>
    </location>
</feature>
<protein>
    <recommendedName>
        <fullName evidence="4">HCNGP-domain-containing protein</fullName>
    </recommendedName>
</protein>
<dbReference type="AlphaFoldDB" id="A0AAJ4XGN9"/>
<feature type="compositionally biased region" description="Basic and acidic residues" evidence="1">
    <location>
        <begin position="20"/>
        <end position="35"/>
    </location>
</feature>